<keyword evidence="5" id="KW-1185">Reference proteome</keyword>
<evidence type="ECO:0000256" key="1">
    <source>
        <dbReference type="PROSITE-ProRule" id="PRU00561"/>
    </source>
</evidence>
<dbReference type="EMBL" id="BAABME010000093">
    <property type="protein sequence ID" value="GAA0139486.1"/>
    <property type="molecule type" value="Genomic_DNA"/>
</dbReference>
<feature type="compositionally biased region" description="Basic and acidic residues" evidence="2">
    <location>
        <begin position="23"/>
        <end position="57"/>
    </location>
</feature>
<dbReference type="Pfam" id="PF01749">
    <property type="entry name" value="IBB"/>
    <property type="match status" value="1"/>
</dbReference>
<accession>A0AAV3NK77</accession>
<reference evidence="4 5" key="1">
    <citation type="submission" date="2024-01" db="EMBL/GenBank/DDBJ databases">
        <title>The complete chloroplast genome sequence of Lithospermum erythrorhizon: insights into the phylogenetic relationship among Boraginaceae species and the maternal lineages of purple gromwells.</title>
        <authorList>
            <person name="Okada T."/>
            <person name="Watanabe K."/>
        </authorList>
    </citation>
    <scope>NUCLEOTIDE SEQUENCE [LARGE SCALE GENOMIC DNA]</scope>
</reference>
<sequence>MSLRSIERNNIRRRRYKVAMDANEGRQRREDNMIKIRKNGREKNLLVKRGDNGRDSGDDGDGDSESSNQQFKIKDVIYYTTASNVHSNRFDKEVCNGLGKIKKTQEPPLHN</sequence>
<keyword evidence="1" id="KW-0813">Transport</keyword>
<dbReference type="Proteomes" id="UP001454036">
    <property type="component" value="Unassembled WGS sequence"/>
</dbReference>
<gene>
    <name evidence="4" type="ORF">LIER_01019</name>
</gene>
<dbReference type="PROSITE" id="PS51214">
    <property type="entry name" value="IBB"/>
    <property type="match status" value="1"/>
</dbReference>
<feature type="compositionally biased region" description="Basic and acidic residues" evidence="2">
    <location>
        <begin position="1"/>
        <end position="10"/>
    </location>
</feature>
<feature type="region of interest" description="Disordered" evidence="2">
    <location>
        <begin position="1"/>
        <end position="72"/>
    </location>
</feature>
<dbReference type="InterPro" id="IPR002652">
    <property type="entry name" value="Importin-a_IBB"/>
</dbReference>
<dbReference type="Gene3D" id="1.20.5.690">
    <property type="entry name" value="Importin-alpha, importin-beta-binding domain"/>
    <property type="match status" value="1"/>
</dbReference>
<evidence type="ECO:0000313" key="4">
    <source>
        <dbReference type="EMBL" id="GAA0139486.1"/>
    </source>
</evidence>
<proteinExistence type="predicted"/>
<comment type="caution">
    <text evidence="4">The sequence shown here is derived from an EMBL/GenBank/DDBJ whole genome shotgun (WGS) entry which is preliminary data.</text>
</comment>
<name>A0AAV3NK77_LITER</name>
<evidence type="ECO:0000256" key="2">
    <source>
        <dbReference type="SAM" id="MobiDB-lite"/>
    </source>
</evidence>
<evidence type="ECO:0000259" key="3">
    <source>
        <dbReference type="PROSITE" id="PS51214"/>
    </source>
</evidence>
<feature type="domain" description="IBB" evidence="3">
    <location>
        <begin position="1"/>
        <end position="58"/>
    </location>
</feature>
<dbReference type="InterPro" id="IPR036975">
    <property type="entry name" value="Importin-a_IBB_sf"/>
</dbReference>
<dbReference type="GO" id="GO:0061608">
    <property type="term" value="F:nuclear import signal receptor activity"/>
    <property type="evidence" value="ECO:0007669"/>
    <property type="project" value="InterPro"/>
</dbReference>
<dbReference type="AlphaFoldDB" id="A0AAV3NK77"/>
<dbReference type="GO" id="GO:0006606">
    <property type="term" value="P:protein import into nucleus"/>
    <property type="evidence" value="ECO:0007669"/>
    <property type="project" value="InterPro"/>
</dbReference>
<organism evidence="4 5">
    <name type="scientific">Lithospermum erythrorhizon</name>
    <name type="common">Purple gromwell</name>
    <name type="synonym">Lithospermum officinale var. erythrorhizon</name>
    <dbReference type="NCBI Taxonomy" id="34254"/>
    <lineage>
        <taxon>Eukaryota</taxon>
        <taxon>Viridiplantae</taxon>
        <taxon>Streptophyta</taxon>
        <taxon>Embryophyta</taxon>
        <taxon>Tracheophyta</taxon>
        <taxon>Spermatophyta</taxon>
        <taxon>Magnoliopsida</taxon>
        <taxon>eudicotyledons</taxon>
        <taxon>Gunneridae</taxon>
        <taxon>Pentapetalae</taxon>
        <taxon>asterids</taxon>
        <taxon>lamiids</taxon>
        <taxon>Boraginales</taxon>
        <taxon>Boraginaceae</taxon>
        <taxon>Boraginoideae</taxon>
        <taxon>Lithospermeae</taxon>
        <taxon>Lithospermum</taxon>
    </lineage>
</organism>
<evidence type="ECO:0000313" key="5">
    <source>
        <dbReference type="Proteomes" id="UP001454036"/>
    </source>
</evidence>
<protein>
    <recommendedName>
        <fullName evidence="3">IBB domain-containing protein</fullName>
    </recommendedName>
</protein>